<feature type="compositionally biased region" description="Basic and acidic residues" evidence="2">
    <location>
        <begin position="916"/>
        <end position="926"/>
    </location>
</feature>
<feature type="compositionally biased region" description="Low complexity" evidence="2">
    <location>
        <begin position="804"/>
        <end position="818"/>
    </location>
</feature>
<dbReference type="GO" id="GO:0046854">
    <property type="term" value="P:phosphatidylinositol phosphate biosynthetic process"/>
    <property type="evidence" value="ECO:0007669"/>
    <property type="project" value="TreeGrafter"/>
</dbReference>
<dbReference type="InterPro" id="IPR027483">
    <property type="entry name" value="PInositol-4-P-4/5-kinase_C_sf"/>
</dbReference>
<dbReference type="STRING" id="645134.A0A0L0HAV3"/>
<feature type="region of interest" description="Disordered" evidence="2">
    <location>
        <begin position="885"/>
        <end position="926"/>
    </location>
</feature>
<sequence>MAPLPPLDVKSTLTNNLSAAHEANPLYSAWETTIAVSIDFLQGAVVGVCALLILQILIKICQLKYKHWKYRDYDEIRDTKDGDEEETFIDEEEIGCQSADEGEDEVRCQTERSSSTHSNAPRPSTPQRNSSSSSIKSAAAELPVVRHCRLAVRAMLHLAEISPEVISQSALFADGRILSGRRKSSAHYSKRSSTTSIGDLDTLVQQDHSEKRGRRLSDKGRTRVSSGRKGNRNSLGRSSGAKAAGNLSSKRRSILARSRNSQLFDDLSQVDLERFGGMDPRPPRPPSGVSDSRRSRNYYKDRDSGIGDDSDHFVADADDETGDRVDSSQSRGAASDDQREHRHGDHSDLPSSESVEDLTGTRRSRTRRLTRSMTEFIGPGSDGEPLPPKAPAESPRRNSTATRLLRRRSSGTGANHGHSRKKSSGSTSESSSPQHYKGPGLDKHYLAAEHTHEWTIAGFGRVKFTDHAPVAFKAVRNFFKYSFEEINASLSNPSKVDMSVGKSDAVFFTTQDKRFLLKTLRGAEPDNLKHFLPDYLTYITKHPSTLLPRYLGMYTFERIGQQSNGASFLSGSQDEAISLALAGKFTVVLMASVFDTDLEIHTKFDFKGSNVGRQTLRDVLAFAARKEGVRMSFDGGGLAASTFQAPDGATSDAEPIKAVSSSPIVMPGVLQQGLSSSSRPTSTSDMENMPVTADLTLKEIDFQKLIGMGVAHRLCMGEGMKERVLRQLEEDVALLKKHEFMDYSLLIGVYRHPKQVRQATPPNTPQASGLPTSPTSSTSRTGKSPKPPPINIPPVRPDTFAYLSESSSQTAKSASASPKPGPSAPVTVHSNTVFHNAVNVLSKWIGAGGESSDRKEEVVERADLSEETLLSIAEDVTMDDAMERGENADTHRTSAPAAAQEEWDSSPDLDSTVFDDPNKTEQHESDGIPFQKRFKGGIRSWDFAESETVEYEVYFIGIIDILQKYNMLKWLERNFKRPIFSSRADIPTSLSTLFSPTQDPPSSPIVAPSTPPSSVYTSPVTSPVMSPIPAPVVLPGMENFENSVEEPGRYAERFVGFIRGVII</sequence>
<keyword evidence="5" id="KW-1185">Reference proteome</keyword>
<dbReference type="Pfam" id="PF01504">
    <property type="entry name" value="PIP5K"/>
    <property type="match status" value="1"/>
</dbReference>
<dbReference type="OrthoDB" id="20783at2759"/>
<proteinExistence type="predicted"/>
<feature type="region of interest" description="Disordered" evidence="2">
    <location>
        <begin position="181"/>
        <end position="253"/>
    </location>
</feature>
<dbReference type="eggNOG" id="KOG0229">
    <property type="taxonomic scope" value="Eukaryota"/>
</dbReference>
<keyword evidence="1" id="KW-0418">Kinase</keyword>
<dbReference type="InParanoid" id="A0A0L0HAV3"/>
<dbReference type="GeneID" id="27689693"/>
<dbReference type="EMBL" id="KQ257460">
    <property type="protein sequence ID" value="KNC98705.1"/>
    <property type="molecule type" value="Genomic_DNA"/>
</dbReference>
<dbReference type="PROSITE" id="PS51455">
    <property type="entry name" value="PIPK"/>
    <property type="match status" value="1"/>
</dbReference>
<name>A0A0L0HAV3_SPIPD</name>
<evidence type="ECO:0000256" key="1">
    <source>
        <dbReference type="PROSITE-ProRule" id="PRU00781"/>
    </source>
</evidence>
<feature type="compositionally biased region" description="Basic residues" evidence="2">
    <location>
        <begin position="181"/>
        <end position="190"/>
    </location>
</feature>
<evidence type="ECO:0000313" key="4">
    <source>
        <dbReference type="EMBL" id="KNC98705.1"/>
    </source>
</evidence>
<dbReference type="PANTHER" id="PTHR23086">
    <property type="entry name" value="PHOSPHATIDYLINOSITOL-4-PHOSPHATE 5-KINASE"/>
    <property type="match status" value="1"/>
</dbReference>
<dbReference type="CDD" id="cd00139">
    <property type="entry name" value="PIPKc"/>
    <property type="match status" value="1"/>
</dbReference>
<evidence type="ECO:0000313" key="5">
    <source>
        <dbReference type="Proteomes" id="UP000053201"/>
    </source>
</evidence>
<feature type="compositionally biased region" description="Low complexity" evidence="2">
    <location>
        <begin position="768"/>
        <end position="784"/>
    </location>
</feature>
<dbReference type="SMART" id="SM00330">
    <property type="entry name" value="PIPKc"/>
    <property type="match status" value="1"/>
</dbReference>
<dbReference type="Proteomes" id="UP000053201">
    <property type="component" value="Unassembled WGS sequence"/>
</dbReference>
<dbReference type="GO" id="GO:0016308">
    <property type="term" value="F:1-phosphatidylinositol-4-phosphate 5-kinase activity"/>
    <property type="evidence" value="ECO:0007669"/>
    <property type="project" value="TreeGrafter"/>
</dbReference>
<dbReference type="PANTHER" id="PTHR23086:SF8">
    <property type="entry name" value="PHOSPHATIDYLINOSITOL 5-PHOSPHATE 4-KINASE, ISOFORM A"/>
    <property type="match status" value="1"/>
</dbReference>
<dbReference type="GO" id="GO:0005524">
    <property type="term" value="F:ATP binding"/>
    <property type="evidence" value="ECO:0007669"/>
    <property type="project" value="UniProtKB-UniRule"/>
</dbReference>
<keyword evidence="1" id="KW-0808">Transferase</keyword>
<feature type="region of interest" description="Disordered" evidence="2">
    <location>
        <begin position="991"/>
        <end position="1018"/>
    </location>
</feature>
<feature type="region of interest" description="Disordered" evidence="2">
    <location>
        <begin position="273"/>
        <end position="441"/>
    </location>
</feature>
<feature type="domain" description="PIPK" evidence="3">
    <location>
        <begin position="400"/>
        <end position="1006"/>
    </location>
</feature>
<gene>
    <name evidence="4" type="ORF">SPPG_06383</name>
</gene>
<feature type="compositionally biased region" description="Polar residues" evidence="2">
    <location>
        <begin position="757"/>
        <end position="767"/>
    </location>
</feature>
<feature type="compositionally biased region" description="Acidic residues" evidence="2">
    <location>
        <begin position="91"/>
        <end position="104"/>
    </location>
</feature>
<dbReference type="InterPro" id="IPR027484">
    <property type="entry name" value="PInositol-4-P-5-kinase_N"/>
</dbReference>
<feature type="compositionally biased region" description="Basic and acidic residues" evidence="2">
    <location>
        <begin position="334"/>
        <end position="348"/>
    </location>
</feature>
<dbReference type="SUPFAM" id="SSF56104">
    <property type="entry name" value="SAICAR synthase-like"/>
    <property type="match status" value="1"/>
</dbReference>
<evidence type="ECO:0000256" key="2">
    <source>
        <dbReference type="SAM" id="MobiDB-lite"/>
    </source>
</evidence>
<feature type="region of interest" description="Disordered" evidence="2">
    <location>
        <begin position="91"/>
        <end position="135"/>
    </location>
</feature>
<feature type="compositionally biased region" description="Polar residues" evidence="2">
    <location>
        <begin position="111"/>
        <end position="129"/>
    </location>
</feature>
<dbReference type="VEuPathDB" id="FungiDB:SPPG_06383"/>
<organism evidence="4 5">
    <name type="scientific">Spizellomyces punctatus (strain DAOM BR117)</name>
    <dbReference type="NCBI Taxonomy" id="645134"/>
    <lineage>
        <taxon>Eukaryota</taxon>
        <taxon>Fungi</taxon>
        <taxon>Fungi incertae sedis</taxon>
        <taxon>Chytridiomycota</taxon>
        <taxon>Chytridiomycota incertae sedis</taxon>
        <taxon>Chytridiomycetes</taxon>
        <taxon>Spizellomycetales</taxon>
        <taxon>Spizellomycetaceae</taxon>
        <taxon>Spizellomyces</taxon>
    </lineage>
</organism>
<evidence type="ECO:0000259" key="3">
    <source>
        <dbReference type="PROSITE" id="PS51455"/>
    </source>
</evidence>
<dbReference type="AlphaFoldDB" id="A0A0L0HAV3"/>
<dbReference type="InterPro" id="IPR023610">
    <property type="entry name" value="PInositol-4/5-P-5/4-kinase"/>
</dbReference>
<accession>A0A0L0HAV3</accession>
<feature type="compositionally biased region" description="Basic and acidic residues" evidence="2">
    <location>
        <begin position="207"/>
        <end position="221"/>
    </location>
</feature>
<keyword evidence="1" id="KW-0067">ATP-binding</keyword>
<dbReference type="GO" id="GO:0005886">
    <property type="term" value="C:plasma membrane"/>
    <property type="evidence" value="ECO:0007669"/>
    <property type="project" value="TreeGrafter"/>
</dbReference>
<dbReference type="Gene3D" id="3.30.810.10">
    <property type="entry name" value="2-Layer Sandwich"/>
    <property type="match status" value="2"/>
</dbReference>
<dbReference type="Gene3D" id="3.30.800.10">
    <property type="entry name" value="Phosphatidylinositol Phosphate Kinase II Beta"/>
    <property type="match status" value="1"/>
</dbReference>
<feature type="region of interest" description="Disordered" evidence="2">
    <location>
        <begin position="756"/>
        <end position="828"/>
    </location>
</feature>
<dbReference type="InterPro" id="IPR002498">
    <property type="entry name" value="PInositol-4-P-4/5-kinase_core"/>
</dbReference>
<dbReference type="RefSeq" id="XP_016606745.1">
    <property type="nucleotide sequence ID" value="XM_016754596.1"/>
</dbReference>
<feature type="compositionally biased region" description="Basic and acidic residues" evidence="2">
    <location>
        <begin position="291"/>
        <end position="315"/>
    </location>
</feature>
<keyword evidence="1" id="KW-0547">Nucleotide-binding</keyword>
<protein>
    <recommendedName>
        <fullName evidence="3">PIPK domain-containing protein</fullName>
    </recommendedName>
</protein>
<reference evidence="4 5" key="1">
    <citation type="submission" date="2009-08" db="EMBL/GenBank/DDBJ databases">
        <title>The Genome Sequence of Spizellomyces punctatus strain DAOM BR117.</title>
        <authorList>
            <consortium name="The Broad Institute Genome Sequencing Platform"/>
            <person name="Russ C."/>
            <person name="Cuomo C."/>
            <person name="Shea T."/>
            <person name="Young S.K."/>
            <person name="Zeng Q."/>
            <person name="Koehrsen M."/>
            <person name="Haas B."/>
            <person name="Borodovsky M."/>
            <person name="Guigo R."/>
            <person name="Alvarado L."/>
            <person name="Berlin A."/>
            <person name="Bochicchio J."/>
            <person name="Borenstein D."/>
            <person name="Chapman S."/>
            <person name="Chen Z."/>
            <person name="Engels R."/>
            <person name="Freedman E."/>
            <person name="Gellesch M."/>
            <person name="Goldberg J."/>
            <person name="Griggs A."/>
            <person name="Gujja S."/>
            <person name="Heiman D."/>
            <person name="Hepburn T."/>
            <person name="Howarth C."/>
            <person name="Jen D."/>
            <person name="Larson L."/>
            <person name="Lewis B."/>
            <person name="Mehta T."/>
            <person name="Park D."/>
            <person name="Pearson M."/>
            <person name="Roberts A."/>
            <person name="Saif S."/>
            <person name="Shenoy N."/>
            <person name="Sisk P."/>
            <person name="Stolte C."/>
            <person name="Sykes S."/>
            <person name="Thomson T."/>
            <person name="Walk T."/>
            <person name="White J."/>
            <person name="Yandava C."/>
            <person name="Burger G."/>
            <person name="Gray M.W."/>
            <person name="Holland P.W.H."/>
            <person name="King N."/>
            <person name="Lang F.B.F."/>
            <person name="Roger A.J."/>
            <person name="Ruiz-Trillo I."/>
            <person name="Lander E."/>
            <person name="Nusbaum C."/>
        </authorList>
    </citation>
    <scope>NUCLEOTIDE SEQUENCE [LARGE SCALE GENOMIC DNA]</scope>
    <source>
        <strain evidence="4 5">DAOM BR117</strain>
    </source>
</reference>
<feature type="compositionally biased region" description="Pro residues" evidence="2">
    <location>
        <begin position="785"/>
        <end position="796"/>
    </location>
</feature>